<evidence type="ECO:0000256" key="1">
    <source>
        <dbReference type="SAM" id="MobiDB-lite"/>
    </source>
</evidence>
<dbReference type="EMBL" id="KV453868">
    <property type="protein sequence ID" value="ODV83056.1"/>
    <property type="molecule type" value="Genomic_DNA"/>
</dbReference>
<sequence>MSFNSRRILRSSRHLRSNSAFQELRQDTPSDVNAILNNYSDLEADDEYDETTNDYNDNTLLNDTTTDSHNTNNNNNNDGSIDQTSIPEVDVQEIIDMANEIIRNSDGSNRTSVRIRRFGRDLDFPTINDPVNVQSMANRLTARRIIDDRPLWMKIADSITFTLFPIILLRGIRNVMSLSSFSIDILQDSFEFIDYVHGSATQALSTTINNATNQMDKSTSSSSLIMKFGTIILEEFPNLGENIKIVITLSIFYFYNILFSTYMIASFAFLTLCLVCSVGRRWHSIEKLVVELFKNGEGCL</sequence>
<protein>
    <submittedName>
        <fullName evidence="3">Uncharacterized protein</fullName>
    </submittedName>
</protein>
<keyword evidence="2" id="KW-1133">Transmembrane helix</keyword>
<accession>A0A1E4SU63</accession>
<feature type="region of interest" description="Disordered" evidence="1">
    <location>
        <begin position="41"/>
        <end position="85"/>
    </location>
</feature>
<keyword evidence="2" id="KW-0472">Membrane</keyword>
<dbReference type="Proteomes" id="UP000094801">
    <property type="component" value="Unassembled WGS sequence"/>
</dbReference>
<feature type="transmembrane region" description="Helical" evidence="2">
    <location>
        <begin position="252"/>
        <end position="278"/>
    </location>
</feature>
<gene>
    <name evidence="3" type="ORF">CANARDRAFT_30284</name>
</gene>
<feature type="compositionally biased region" description="Low complexity" evidence="1">
    <location>
        <begin position="53"/>
        <end position="78"/>
    </location>
</feature>
<dbReference type="OrthoDB" id="3980750at2759"/>
<dbReference type="AlphaFoldDB" id="A0A1E4SU63"/>
<reference evidence="4" key="1">
    <citation type="submission" date="2016-04" db="EMBL/GenBank/DDBJ databases">
        <title>Comparative genomics of biotechnologically important yeasts.</title>
        <authorList>
            <consortium name="DOE Joint Genome Institute"/>
            <person name="Riley R."/>
            <person name="Haridas S."/>
            <person name="Wolfe K.H."/>
            <person name="Lopes M.R."/>
            <person name="Hittinger C.T."/>
            <person name="Goker M."/>
            <person name="Salamov A."/>
            <person name="Wisecaver J."/>
            <person name="Long T.M."/>
            <person name="Aerts A.L."/>
            <person name="Barry K."/>
            <person name="Choi C."/>
            <person name="Clum A."/>
            <person name="Coughlan A.Y."/>
            <person name="Deshpande S."/>
            <person name="Douglass A.P."/>
            <person name="Hanson S.J."/>
            <person name="Klenk H.-P."/>
            <person name="Labutti K."/>
            <person name="Lapidus A."/>
            <person name="Lindquist E."/>
            <person name="Lipzen A."/>
            <person name="Meier-Kolthoff J.P."/>
            <person name="Ohm R.A."/>
            <person name="Otillar R.P."/>
            <person name="Pangilinan J."/>
            <person name="Peng Y."/>
            <person name="Rokas A."/>
            <person name="Rosa C.A."/>
            <person name="Scheuner C."/>
            <person name="Sibirny A.A."/>
            <person name="Slot J.C."/>
            <person name="Stielow J.B."/>
            <person name="Sun H."/>
            <person name="Kurtzman C.P."/>
            <person name="Blackwell M."/>
            <person name="Grigoriev I.V."/>
            <person name="Jeffries T.W."/>
        </authorList>
    </citation>
    <scope>NUCLEOTIDE SEQUENCE [LARGE SCALE GENOMIC DNA]</scope>
    <source>
        <strain evidence="4">NRRL YB-2248</strain>
    </source>
</reference>
<keyword evidence="4" id="KW-1185">Reference proteome</keyword>
<keyword evidence="2" id="KW-0812">Transmembrane</keyword>
<evidence type="ECO:0000313" key="3">
    <source>
        <dbReference type="EMBL" id="ODV83056.1"/>
    </source>
</evidence>
<proteinExistence type="predicted"/>
<organism evidence="3 4">
    <name type="scientific">[Candida] arabinofermentans NRRL YB-2248</name>
    <dbReference type="NCBI Taxonomy" id="983967"/>
    <lineage>
        <taxon>Eukaryota</taxon>
        <taxon>Fungi</taxon>
        <taxon>Dikarya</taxon>
        <taxon>Ascomycota</taxon>
        <taxon>Saccharomycotina</taxon>
        <taxon>Pichiomycetes</taxon>
        <taxon>Pichiales</taxon>
        <taxon>Pichiaceae</taxon>
        <taxon>Ogataea</taxon>
        <taxon>Ogataea/Candida clade</taxon>
    </lineage>
</organism>
<evidence type="ECO:0000256" key="2">
    <source>
        <dbReference type="SAM" id="Phobius"/>
    </source>
</evidence>
<name>A0A1E4SU63_9ASCO</name>
<feature type="compositionally biased region" description="Acidic residues" evidence="1">
    <location>
        <begin position="42"/>
        <end position="52"/>
    </location>
</feature>
<evidence type="ECO:0000313" key="4">
    <source>
        <dbReference type="Proteomes" id="UP000094801"/>
    </source>
</evidence>